<keyword evidence="2" id="KW-1185">Reference proteome</keyword>
<protein>
    <recommendedName>
        <fullName evidence="3">Secreted protein</fullName>
    </recommendedName>
</protein>
<sequence>MLQKFKNNRDFFVSFVTAVLLLCCLKAGDGAYSIFTVIKLFFHVILWSNGEKADTNSLNKNLQANAAWQENNENRHRLVIVILAEISVRPTDWTWQVQPGCRTHRDTWGWRVGRNPA</sequence>
<proteinExistence type="predicted"/>
<evidence type="ECO:0008006" key="3">
    <source>
        <dbReference type="Google" id="ProtNLM"/>
    </source>
</evidence>
<organism evidence="1 2">
    <name type="scientific">Ataeniobius toweri</name>
    <dbReference type="NCBI Taxonomy" id="208326"/>
    <lineage>
        <taxon>Eukaryota</taxon>
        <taxon>Metazoa</taxon>
        <taxon>Chordata</taxon>
        <taxon>Craniata</taxon>
        <taxon>Vertebrata</taxon>
        <taxon>Euteleostomi</taxon>
        <taxon>Actinopterygii</taxon>
        <taxon>Neopterygii</taxon>
        <taxon>Teleostei</taxon>
        <taxon>Neoteleostei</taxon>
        <taxon>Acanthomorphata</taxon>
        <taxon>Ovalentaria</taxon>
        <taxon>Atherinomorphae</taxon>
        <taxon>Cyprinodontiformes</taxon>
        <taxon>Goodeidae</taxon>
        <taxon>Ataeniobius</taxon>
    </lineage>
</organism>
<reference evidence="1 2" key="1">
    <citation type="submission" date="2021-07" db="EMBL/GenBank/DDBJ databases">
        <authorList>
            <person name="Palmer J.M."/>
        </authorList>
    </citation>
    <scope>NUCLEOTIDE SEQUENCE [LARGE SCALE GENOMIC DNA]</scope>
    <source>
        <strain evidence="1 2">AT_MEX2019</strain>
        <tissue evidence="1">Muscle</tissue>
    </source>
</reference>
<gene>
    <name evidence="1" type="ORF">ATANTOWER_009578</name>
</gene>
<comment type="caution">
    <text evidence="1">The sequence shown here is derived from an EMBL/GenBank/DDBJ whole genome shotgun (WGS) entry which is preliminary data.</text>
</comment>
<dbReference type="EMBL" id="JAHUTI010012015">
    <property type="protein sequence ID" value="MED6236466.1"/>
    <property type="molecule type" value="Genomic_DNA"/>
</dbReference>
<accession>A0ABU7AE70</accession>
<evidence type="ECO:0000313" key="2">
    <source>
        <dbReference type="Proteomes" id="UP001345963"/>
    </source>
</evidence>
<dbReference type="Proteomes" id="UP001345963">
    <property type="component" value="Unassembled WGS sequence"/>
</dbReference>
<name>A0ABU7AE70_9TELE</name>
<evidence type="ECO:0000313" key="1">
    <source>
        <dbReference type="EMBL" id="MED6236466.1"/>
    </source>
</evidence>